<protein>
    <submittedName>
        <fullName evidence="2">Uncharacterized protein</fullName>
    </submittedName>
</protein>
<organism evidence="2">
    <name type="scientific">bioreactor metagenome</name>
    <dbReference type="NCBI Taxonomy" id="1076179"/>
    <lineage>
        <taxon>unclassified sequences</taxon>
        <taxon>metagenomes</taxon>
        <taxon>ecological metagenomes</taxon>
    </lineage>
</organism>
<gene>
    <name evidence="2" type="ORF">SDC9_181882</name>
</gene>
<accession>A0A645H8H2</accession>
<feature type="region of interest" description="Disordered" evidence="1">
    <location>
        <begin position="1"/>
        <end position="32"/>
    </location>
</feature>
<name>A0A645H8H2_9ZZZZ</name>
<evidence type="ECO:0000313" key="2">
    <source>
        <dbReference type="EMBL" id="MPN34389.1"/>
    </source>
</evidence>
<dbReference type="AlphaFoldDB" id="A0A645H8H2"/>
<reference evidence="2" key="1">
    <citation type="submission" date="2019-08" db="EMBL/GenBank/DDBJ databases">
        <authorList>
            <person name="Kucharzyk K."/>
            <person name="Murdoch R.W."/>
            <person name="Higgins S."/>
            <person name="Loffler F."/>
        </authorList>
    </citation>
    <scope>NUCLEOTIDE SEQUENCE</scope>
</reference>
<proteinExistence type="predicted"/>
<evidence type="ECO:0000256" key="1">
    <source>
        <dbReference type="SAM" id="MobiDB-lite"/>
    </source>
</evidence>
<sequence length="189" mass="20517">MDAEVDQRSAAGGFPLEEPAAGLVGVQPGDAAPPEPDAAAIINIAERSGIDHGLHRLRLRGETVAEIDPELAFAAAGGLQHAFGFHGVQRHRFFAQYMRSGAQRGERQRTMQKIRHRDRNDIQLFLLDHFKAVAVAAADAEFGVRPVEFFRLGVGGGGELHRRVFGESAEVAPAHSQADDADFQFFGHD</sequence>
<comment type="caution">
    <text evidence="2">The sequence shown here is derived from an EMBL/GenBank/DDBJ whole genome shotgun (WGS) entry which is preliminary data.</text>
</comment>
<dbReference type="EMBL" id="VSSQ01087398">
    <property type="protein sequence ID" value="MPN34389.1"/>
    <property type="molecule type" value="Genomic_DNA"/>
</dbReference>